<keyword evidence="2" id="KW-0690">Ribosome biogenesis</keyword>
<keyword evidence="8" id="KW-1185">Reference proteome</keyword>
<comment type="subcellular location">
    <subcellularLocation>
        <location evidence="1">Nucleus</location>
        <location evidence="1">Nucleolus</location>
    </subcellularLocation>
</comment>
<dbReference type="Proteomes" id="UP000800235">
    <property type="component" value="Unassembled WGS sequence"/>
</dbReference>
<dbReference type="GO" id="GO:0000479">
    <property type="term" value="P:endonucleolytic cleavage of tricistronic rRNA transcript (SSU-rRNA, 5.8S rRNA, LSU-rRNA)"/>
    <property type="evidence" value="ECO:0007669"/>
    <property type="project" value="TreeGrafter"/>
</dbReference>
<reference evidence="7" key="1">
    <citation type="journal article" date="2020" name="Stud. Mycol.">
        <title>101 Dothideomycetes genomes: a test case for predicting lifestyles and emergence of pathogens.</title>
        <authorList>
            <person name="Haridas S."/>
            <person name="Albert R."/>
            <person name="Binder M."/>
            <person name="Bloem J."/>
            <person name="Labutti K."/>
            <person name="Salamov A."/>
            <person name="Andreopoulos B."/>
            <person name="Baker S."/>
            <person name="Barry K."/>
            <person name="Bills G."/>
            <person name="Bluhm B."/>
            <person name="Cannon C."/>
            <person name="Castanera R."/>
            <person name="Culley D."/>
            <person name="Daum C."/>
            <person name="Ezra D."/>
            <person name="Gonzalez J."/>
            <person name="Henrissat B."/>
            <person name="Kuo A."/>
            <person name="Liang C."/>
            <person name="Lipzen A."/>
            <person name="Lutzoni F."/>
            <person name="Magnuson J."/>
            <person name="Mondo S."/>
            <person name="Nolan M."/>
            <person name="Ohm R."/>
            <person name="Pangilinan J."/>
            <person name="Park H.-J."/>
            <person name="Ramirez L."/>
            <person name="Alfaro M."/>
            <person name="Sun H."/>
            <person name="Tritt A."/>
            <person name="Yoshinaga Y."/>
            <person name="Zwiers L.-H."/>
            <person name="Turgeon B."/>
            <person name="Goodwin S."/>
            <person name="Spatafora J."/>
            <person name="Crous P."/>
            <person name="Grigoriev I."/>
        </authorList>
    </citation>
    <scope>NUCLEOTIDE SEQUENCE</scope>
    <source>
        <strain evidence="7">CBS 130266</strain>
    </source>
</reference>
<organism evidence="7 8">
    <name type="scientific">Tothia fuscella</name>
    <dbReference type="NCBI Taxonomy" id="1048955"/>
    <lineage>
        <taxon>Eukaryota</taxon>
        <taxon>Fungi</taxon>
        <taxon>Dikarya</taxon>
        <taxon>Ascomycota</taxon>
        <taxon>Pezizomycotina</taxon>
        <taxon>Dothideomycetes</taxon>
        <taxon>Pleosporomycetidae</taxon>
        <taxon>Venturiales</taxon>
        <taxon>Cylindrosympodiaceae</taxon>
        <taxon>Tothia</taxon>
    </lineage>
</organism>
<feature type="region of interest" description="Disordered" evidence="5">
    <location>
        <begin position="420"/>
        <end position="471"/>
    </location>
</feature>
<keyword evidence="3" id="KW-0539">Nucleus</keyword>
<dbReference type="GO" id="GO:0000462">
    <property type="term" value="P:maturation of SSU-rRNA from tricistronic rRNA transcript (SSU-rRNA, 5.8S rRNA, LSU-rRNA)"/>
    <property type="evidence" value="ECO:0007669"/>
    <property type="project" value="TreeGrafter"/>
</dbReference>
<dbReference type="InterPro" id="IPR030387">
    <property type="entry name" value="G_Bms1/Tsr1_dom"/>
</dbReference>
<dbReference type="InterPro" id="IPR012948">
    <property type="entry name" value="AARP2CN"/>
</dbReference>
<protein>
    <submittedName>
        <fullName evidence="7">Pre-rRNA processing protein Tsr1</fullName>
    </submittedName>
</protein>
<dbReference type="PANTHER" id="PTHR12858">
    <property type="entry name" value="RIBOSOME BIOGENESIS PROTEIN"/>
    <property type="match status" value="1"/>
</dbReference>
<dbReference type="GO" id="GO:0034511">
    <property type="term" value="F:U3 snoRNA binding"/>
    <property type="evidence" value="ECO:0007669"/>
    <property type="project" value="TreeGrafter"/>
</dbReference>
<sequence>MAPMSTASHHHRSTTKVSHKSFKSRHSTKSFLKDKAKGKIEGLEKGTRKTPHQTMMSKLDRRNQAKQKRLLNNQQHSKATGIFTGKDAAPRIVAVVPLCEGLDIVSAISKLNASADITESVSESGITRVSVERFKQSIAYLTVKRELIPVSDACRLADFVVLVLSAKEEVDGFGEVLIRSIETQGISNVVTVVDNLETIEPAKKRPLVQQSLKSFITHFFPTVERVNSLDNRQECLNLVRSLCTTQPKGIHWREDRSWMMIEEVKWPGGKNAVTEEQEIGEVVLTGIVRGKGLQADRLVQVGDWGDFQIDKITAAPLENRKKVRGEAMAVDTEGQDALLEMPTELQDDLDELAPEETVMEDVDGYAVSMAATERKGVLLDDHHYFSDEETRLPERRAKRIPRGTSKAQAAWYLEDFSDSGSDLEDIDDEHDYGENDGAAGPAEGVFDTNMREPTEGGPSEYPQSEMFLDPSPEDEADQIAAYRSARKEEAEEDLEFPDEIELLPNVSARERLARYRGLKSLRTSAWETEEDRLYEPEAWRRLLEVADYKGARGRVLKESKIGGVPPGTRVNVHLRAVPISLQQTYDPTQPLALYSLLKHEHKRTSVNFSITLSSEEDGPLRSKEELIMQCGPRRFVINPLLSEAGNTQNDVHKFQRYLHPGRTAIASFIGPLTWGSVPTLFFKRSPTTNTLRLVGSGTSLPPSHSRVIAKRVILTGHPFKINKKVVTVRYMFFNSEDVAWFKALQLWTKRGRSGFIKESLGTHGYFKATFDGKINPMDAVAVSLYKRVWPRGAKLWRGLESEKIADESVAVEVEEAPELVEMQVDAVDA</sequence>
<evidence type="ECO:0000256" key="5">
    <source>
        <dbReference type="SAM" id="MobiDB-lite"/>
    </source>
</evidence>
<comment type="caution">
    <text evidence="7">The sequence shown here is derived from an EMBL/GenBank/DDBJ whole genome shotgun (WGS) entry which is preliminary data.</text>
</comment>
<gene>
    <name evidence="7" type="ORF">EJ08DRAFT_90548</name>
</gene>
<dbReference type="GO" id="GO:0005730">
    <property type="term" value="C:nucleolus"/>
    <property type="evidence" value="ECO:0007669"/>
    <property type="project" value="UniProtKB-SubCell"/>
</dbReference>
<dbReference type="Pfam" id="PF08142">
    <property type="entry name" value="AARP2CN"/>
    <property type="match status" value="1"/>
</dbReference>
<feature type="compositionally biased region" description="Basic residues" evidence="5">
    <location>
        <begin position="8"/>
        <end position="28"/>
    </location>
</feature>
<dbReference type="AlphaFoldDB" id="A0A9P4U0V5"/>
<dbReference type="InterPro" id="IPR007034">
    <property type="entry name" value="BMS1_TSR1_C"/>
</dbReference>
<evidence type="ECO:0000313" key="7">
    <source>
        <dbReference type="EMBL" id="KAF2433145.1"/>
    </source>
</evidence>
<evidence type="ECO:0000313" key="8">
    <source>
        <dbReference type="Proteomes" id="UP000800235"/>
    </source>
</evidence>
<dbReference type="GO" id="GO:0003924">
    <property type="term" value="F:GTPase activity"/>
    <property type="evidence" value="ECO:0007669"/>
    <property type="project" value="TreeGrafter"/>
</dbReference>
<dbReference type="Pfam" id="PF04950">
    <property type="entry name" value="RIBIOP_C"/>
    <property type="match status" value="1"/>
</dbReference>
<evidence type="ECO:0000256" key="1">
    <source>
        <dbReference type="ARBA" id="ARBA00004604"/>
    </source>
</evidence>
<dbReference type="GO" id="GO:0030688">
    <property type="term" value="C:preribosome, small subunit precursor"/>
    <property type="evidence" value="ECO:0007669"/>
    <property type="project" value="TreeGrafter"/>
</dbReference>
<evidence type="ECO:0000259" key="6">
    <source>
        <dbReference type="PROSITE" id="PS51714"/>
    </source>
</evidence>
<proteinExistence type="inferred from homology"/>
<dbReference type="SMART" id="SM00785">
    <property type="entry name" value="AARP2CN"/>
    <property type="match status" value="1"/>
</dbReference>
<comment type="similarity">
    <text evidence="4">Belongs to the TRAFAC class translation factor GTPase superfamily. Bms1-like GTPase family. TSR1 subfamily.</text>
</comment>
<feature type="compositionally biased region" description="Basic and acidic residues" evidence="5">
    <location>
        <begin position="31"/>
        <end position="47"/>
    </location>
</feature>
<dbReference type="InterPro" id="IPR039761">
    <property type="entry name" value="Bms1/Tsr1"/>
</dbReference>
<evidence type="ECO:0000256" key="4">
    <source>
        <dbReference type="ARBA" id="ARBA00038288"/>
    </source>
</evidence>
<name>A0A9P4U0V5_9PEZI</name>
<feature type="domain" description="Bms1-type G" evidence="6">
    <location>
        <begin position="89"/>
        <end position="248"/>
    </location>
</feature>
<feature type="region of interest" description="Disordered" evidence="5">
    <location>
        <begin position="1"/>
        <end position="59"/>
    </location>
</feature>
<dbReference type="PROSITE" id="PS51714">
    <property type="entry name" value="G_BMS1"/>
    <property type="match status" value="1"/>
</dbReference>
<evidence type="ECO:0000256" key="2">
    <source>
        <dbReference type="ARBA" id="ARBA00022517"/>
    </source>
</evidence>
<dbReference type="PANTHER" id="PTHR12858:SF1">
    <property type="entry name" value="PRE-RRNA-PROCESSING PROTEIN TSR1 HOMOLOG"/>
    <property type="match status" value="1"/>
</dbReference>
<evidence type="ECO:0000256" key="3">
    <source>
        <dbReference type="ARBA" id="ARBA00023242"/>
    </source>
</evidence>
<dbReference type="OrthoDB" id="119302at2759"/>
<dbReference type="EMBL" id="MU007022">
    <property type="protein sequence ID" value="KAF2433145.1"/>
    <property type="molecule type" value="Genomic_DNA"/>
</dbReference>
<dbReference type="GO" id="GO:0005525">
    <property type="term" value="F:GTP binding"/>
    <property type="evidence" value="ECO:0007669"/>
    <property type="project" value="TreeGrafter"/>
</dbReference>
<dbReference type="Pfam" id="PF22298">
    <property type="entry name" value="Tsr1_G-like"/>
    <property type="match status" value="1"/>
</dbReference>
<accession>A0A9P4U0V5</accession>
<feature type="compositionally biased region" description="Acidic residues" evidence="5">
    <location>
        <begin position="420"/>
        <end position="431"/>
    </location>
</feature>
<dbReference type="SMART" id="SM01362">
    <property type="entry name" value="DUF663"/>
    <property type="match status" value="1"/>
</dbReference>